<dbReference type="EMBL" id="QYBA01000103">
    <property type="protein sequence ID" value="TKY91944.1"/>
    <property type="molecule type" value="Genomic_DNA"/>
</dbReference>
<comment type="caution">
    <text evidence="1">The sequence shown here is derived from an EMBL/GenBank/DDBJ whole genome shotgun (WGS) entry which is preliminary data.</text>
</comment>
<protein>
    <submittedName>
        <fullName evidence="1">Dihydropteroate synthase-like protein</fullName>
    </submittedName>
</protein>
<evidence type="ECO:0000313" key="2">
    <source>
        <dbReference type="Proteomes" id="UP000315423"/>
    </source>
</evidence>
<dbReference type="Proteomes" id="UP000315423">
    <property type="component" value="Unassembled WGS sequence"/>
</dbReference>
<gene>
    <name evidence="1" type="ORF">C5S46_03205</name>
</gene>
<accession>A0AC61SC48</accession>
<organism evidence="1 2">
    <name type="scientific">Candidatus Methanomarinus sp</name>
    <dbReference type="NCBI Taxonomy" id="3386244"/>
    <lineage>
        <taxon>Archaea</taxon>
        <taxon>Methanobacteriati</taxon>
        <taxon>Methanobacteriota</taxon>
        <taxon>Stenosarchaea group</taxon>
        <taxon>Methanomicrobia</taxon>
        <taxon>Methanosarcinales</taxon>
        <taxon>ANME-2 cluster</taxon>
        <taxon>Candidatus Methanocomedenaceae</taxon>
        <taxon>Candidatus Methanomarinus</taxon>
    </lineage>
</organism>
<sequence length="492" mass="53725">MRVLVVTGRKAAEMVRKFESNMTDVLVLDTDIAAFTTPNRLKKNLNDETFDIIIIPGLVSADFSRLETQLNIPIRLGPKHAVDLGMVLSSLDRIELSTTVPACELLADIRRETAISTLKEIEKAAQCAFLLGNLKIGGSSTMKVMAEIVDATALGDDELVERILSFQIKGADIIDLGVGMAADVEEVKHTVALARKTAKVPLSIDTLEPDLITTAIRFGVDMVLSLNSTNIKTVASVIARADITAVVIPDPGNELDSLISNIHTARGLGVSKIIADPILDPPGQNMVNSIFRYKQFRQSFVDIPMFFGVGNITELMDVDSVGINALLTAIGCDVEADILFTPEYSDKARGSIAELKTSAQMMAMSKYRSSPPKDLGIDLLLLKEKRFRPFDEVPVDFITAKKDSKWTRDPAGSFKISISSSKIKNGVEEKNRIIAQHKKCTIIGNSAKDILDTVLDLGLISKLDHAGYLGRELMKAELALEMGRSYSQDDEF</sequence>
<reference evidence="1" key="1">
    <citation type="submission" date="2018-09" db="EMBL/GenBank/DDBJ databases">
        <title>A genomic encyclopedia of anaerobic methanotrophic archaea.</title>
        <authorList>
            <person name="Skennerton C.T."/>
            <person name="Chadwick G.L."/>
            <person name="Laso-Perez R."/>
            <person name="Leu A.O."/>
            <person name="Speth D.R."/>
            <person name="Yu H."/>
            <person name="Morgan-Lang C."/>
            <person name="Hatzenpichler R."/>
            <person name="Goudeau D."/>
            <person name="Malmstrom R."/>
            <person name="Woyke T."/>
            <person name="Hallam S."/>
            <person name="Tyson G.W."/>
            <person name="Wegener G."/>
            <person name="Boetius A."/>
            <person name="Orphan V.J."/>
        </authorList>
    </citation>
    <scope>NUCLEOTIDE SEQUENCE</scope>
    <source>
        <strain evidence="1">CONS3730D10UFb2</strain>
    </source>
</reference>
<evidence type="ECO:0000313" key="1">
    <source>
        <dbReference type="EMBL" id="TKY91944.1"/>
    </source>
</evidence>
<proteinExistence type="predicted"/>
<name>A0AC61SC48_9EURY</name>